<sequence length="154" mass="17730">MGAPETKRTNWDLTLQPIDIVGVDTDQEGGIGLVFSICLFDEFYALCVKTQPWNHRAKQSYCKLQALKLEANRRKVTPTVVFYWEGACMRVFKRFAISSIIRKAKVVKSAKPRKGNLVMTWCYSAEFNGRGWRKGYEKDYDPKDDSSAFENAMR</sequence>
<dbReference type="AlphaFoldDB" id="A0A8K0E2W6"/>
<reference evidence="1" key="1">
    <citation type="submission" date="2020-03" db="EMBL/GenBank/DDBJ databases">
        <title>A high-quality chromosome-level genome assembly of a woody plant with both climbing and erect habits, Rhamnella rubrinervis.</title>
        <authorList>
            <person name="Lu Z."/>
            <person name="Yang Y."/>
            <person name="Zhu X."/>
            <person name="Sun Y."/>
        </authorList>
    </citation>
    <scope>NUCLEOTIDE SEQUENCE</scope>
    <source>
        <strain evidence="1">BYM</strain>
        <tissue evidence="1">Leaf</tissue>
    </source>
</reference>
<comment type="caution">
    <text evidence="1">The sequence shown here is derived from an EMBL/GenBank/DDBJ whole genome shotgun (WGS) entry which is preliminary data.</text>
</comment>
<name>A0A8K0E2W6_9ROSA</name>
<proteinExistence type="predicted"/>
<dbReference type="EMBL" id="VOIH02000009">
    <property type="protein sequence ID" value="KAF3438779.1"/>
    <property type="molecule type" value="Genomic_DNA"/>
</dbReference>
<dbReference type="Proteomes" id="UP000796880">
    <property type="component" value="Unassembled WGS sequence"/>
</dbReference>
<gene>
    <name evidence="1" type="ORF">FNV43_RR21543</name>
</gene>
<keyword evidence="2" id="KW-1185">Reference proteome</keyword>
<protein>
    <submittedName>
        <fullName evidence="1">Uncharacterized protein</fullName>
    </submittedName>
</protein>
<organism evidence="1 2">
    <name type="scientific">Rhamnella rubrinervis</name>
    <dbReference type="NCBI Taxonomy" id="2594499"/>
    <lineage>
        <taxon>Eukaryota</taxon>
        <taxon>Viridiplantae</taxon>
        <taxon>Streptophyta</taxon>
        <taxon>Embryophyta</taxon>
        <taxon>Tracheophyta</taxon>
        <taxon>Spermatophyta</taxon>
        <taxon>Magnoliopsida</taxon>
        <taxon>eudicotyledons</taxon>
        <taxon>Gunneridae</taxon>
        <taxon>Pentapetalae</taxon>
        <taxon>rosids</taxon>
        <taxon>fabids</taxon>
        <taxon>Rosales</taxon>
        <taxon>Rhamnaceae</taxon>
        <taxon>rhamnoid group</taxon>
        <taxon>Rhamneae</taxon>
        <taxon>Rhamnella</taxon>
    </lineage>
</organism>
<accession>A0A8K0E2W6</accession>
<evidence type="ECO:0000313" key="2">
    <source>
        <dbReference type="Proteomes" id="UP000796880"/>
    </source>
</evidence>
<evidence type="ECO:0000313" key="1">
    <source>
        <dbReference type="EMBL" id="KAF3438779.1"/>
    </source>
</evidence>